<comment type="caution">
    <text evidence="2">The sequence shown here is derived from an EMBL/GenBank/DDBJ whole genome shotgun (WGS) entry which is preliminary data.</text>
</comment>
<feature type="domain" description="DUF6590" evidence="1">
    <location>
        <begin position="3"/>
        <end position="141"/>
    </location>
</feature>
<dbReference type="PANTHER" id="PTHR35391">
    <property type="entry name" value="C2H2-TYPE DOMAIN-CONTAINING PROTEIN-RELATED"/>
    <property type="match status" value="1"/>
</dbReference>
<proteinExistence type="predicted"/>
<dbReference type="PANTHER" id="PTHR35391:SF5">
    <property type="entry name" value="DUF6590 DOMAIN-CONTAINING PROTEIN"/>
    <property type="match status" value="1"/>
</dbReference>
<accession>A0A9P4UIC3</accession>
<keyword evidence="3" id="KW-1185">Reference proteome</keyword>
<evidence type="ECO:0000313" key="3">
    <source>
        <dbReference type="Proteomes" id="UP000799764"/>
    </source>
</evidence>
<feature type="non-terminal residue" evidence="2">
    <location>
        <position position="144"/>
    </location>
</feature>
<dbReference type="Pfam" id="PF20233">
    <property type="entry name" value="DUF6590"/>
    <property type="match status" value="1"/>
</dbReference>
<dbReference type="OrthoDB" id="3559580at2759"/>
<name>A0A9P4UIC3_9PLEO</name>
<protein>
    <recommendedName>
        <fullName evidence="1">DUF6590 domain-containing protein</fullName>
    </recommendedName>
</protein>
<evidence type="ECO:0000259" key="1">
    <source>
        <dbReference type="Pfam" id="PF20233"/>
    </source>
</evidence>
<sequence>MVYSETASSSGHAATEHHAVLSEASFTDHLVHTQIRKFVVVRQKREFCYACPINTYSSHGTTKRGARPQEHGVAYSMGHSPILIPGEPHDIMPAIAVIMADPQEPLHPASRIYLGLHQAIQYNVKVKEVGLVAESHLDTLMQNW</sequence>
<dbReference type="AlphaFoldDB" id="A0A9P4UIC3"/>
<organism evidence="2 3">
    <name type="scientific">Karstenula rhodostoma CBS 690.94</name>
    <dbReference type="NCBI Taxonomy" id="1392251"/>
    <lineage>
        <taxon>Eukaryota</taxon>
        <taxon>Fungi</taxon>
        <taxon>Dikarya</taxon>
        <taxon>Ascomycota</taxon>
        <taxon>Pezizomycotina</taxon>
        <taxon>Dothideomycetes</taxon>
        <taxon>Pleosporomycetidae</taxon>
        <taxon>Pleosporales</taxon>
        <taxon>Massarineae</taxon>
        <taxon>Didymosphaeriaceae</taxon>
        <taxon>Karstenula</taxon>
    </lineage>
</organism>
<reference evidence="2" key="1">
    <citation type="journal article" date="2020" name="Stud. Mycol.">
        <title>101 Dothideomycetes genomes: a test case for predicting lifestyles and emergence of pathogens.</title>
        <authorList>
            <person name="Haridas S."/>
            <person name="Albert R."/>
            <person name="Binder M."/>
            <person name="Bloem J."/>
            <person name="Labutti K."/>
            <person name="Salamov A."/>
            <person name="Andreopoulos B."/>
            <person name="Baker S."/>
            <person name="Barry K."/>
            <person name="Bills G."/>
            <person name="Bluhm B."/>
            <person name="Cannon C."/>
            <person name="Castanera R."/>
            <person name="Culley D."/>
            <person name="Daum C."/>
            <person name="Ezra D."/>
            <person name="Gonzalez J."/>
            <person name="Henrissat B."/>
            <person name="Kuo A."/>
            <person name="Liang C."/>
            <person name="Lipzen A."/>
            <person name="Lutzoni F."/>
            <person name="Magnuson J."/>
            <person name="Mondo S."/>
            <person name="Nolan M."/>
            <person name="Ohm R."/>
            <person name="Pangilinan J."/>
            <person name="Park H.-J."/>
            <person name="Ramirez L."/>
            <person name="Alfaro M."/>
            <person name="Sun H."/>
            <person name="Tritt A."/>
            <person name="Yoshinaga Y."/>
            <person name="Zwiers L.-H."/>
            <person name="Turgeon B."/>
            <person name="Goodwin S."/>
            <person name="Spatafora J."/>
            <person name="Crous P."/>
            <person name="Grigoriev I."/>
        </authorList>
    </citation>
    <scope>NUCLEOTIDE SEQUENCE</scope>
    <source>
        <strain evidence="2">CBS 690.94</strain>
    </source>
</reference>
<dbReference type="InterPro" id="IPR046497">
    <property type="entry name" value="DUF6590"/>
</dbReference>
<dbReference type="EMBL" id="MU001493">
    <property type="protein sequence ID" value="KAF2450488.1"/>
    <property type="molecule type" value="Genomic_DNA"/>
</dbReference>
<evidence type="ECO:0000313" key="2">
    <source>
        <dbReference type="EMBL" id="KAF2450488.1"/>
    </source>
</evidence>
<gene>
    <name evidence="2" type="ORF">P171DRAFT_349715</name>
</gene>
<dbReference type="Proteomes" id="UP000799764">
    <property type="component" value="Unassembled WGS sequence"/>
</dbReference>